<accession>A0ABS9KJ72</accession>
<dbReference type="PROSITE" id="PS51677">
    <property type="entry name" value="NODB"/>
    <property type="match status" value="1"/>
</dbReference>
<keyword evidence="6" id="KW-1185">Reference proteome</keyword>
<reference evidence="5" key="2">
    <citation type="submission" date="2024-05" db="EMBL/GenBank/DDBJ databases">
        <title>Rhodohalobacter halophilus gen. nov., sp. nov., a moderately halophilic member of the family Balneolaceae.</title>
        <authorList>
            <person name="Xia J."/>
        </authorList>
    </citation>
    <scope>NUCLEOTIDE SEQUENCE</scope>
    <source>
        <strain evidence="5">WB101</strain>
    </source>
</reference>
<proteinExistence type="predicted"/>
<organism evidence="5 6">
    <name type="scientific">Rhodohalobacter sulfatireducens</name>
    <dbReference type="NCBI Taxonomy" id="2911366"/>
    <lineage>
        <taxon>Bacteria</taxon>
        <taxon>Pseudomonadati</taxon>
        <taxon>Balneolota</taxon>
        <taxon>Balneolia</taxon>
        <taxon>Balneolales</taxon>
        <taxon>Balneolaceae</taxon>
        <taxon>Rhodohalobacter</taxon>
    </lineage>
</organism>
<feature type="chain" id="PRO_5047489211" evidence="3">
    <location>
        <begin position="24"/>
        <end position="268"/>
    </location>
</feature>
<dbReference type="PANTHER" id="PTHR10587">
    <property type="entry name" value="GLYCOSYL TRANSFERASE-RELATED"/>
    <property type="match status" value="1"/>
</dbReference>
<evidence type="ECO:0000313" key="6">
    <source>
        <dbReference type="Proteomes" id="UP001165366"/>
    </source>
</evidence>
<dbReference type="InterPro" id="IPR050248">
    <property type="entry name" value="Polysacc_deacetylase_ArnD"/>
</dbReference>
<name>A0ABS9KJ72_9BACT</name>
<dbReference type="Pfam" id="PF01522">
    <property type="entry name" value="Polysacc_deac_1"/>
    <property type="match status" value="1"/>
</dbReference>
<evidence type="ECO:0000259" key="4">
    <source>
        <dbReference type="PROSITE" id="PS51677"/>
    </source>
</evidence>
<dbReference type="EMBL" id="JAKLWS010000049">
    <property type="protein sequence ID" value="MCG2590904.1"/>
    <property type="molecule type" value="Genomic_DNA"/>
</dbReference>
<evidence type="ECO:0000256" key="1">
    <source>
        <dbReference type="ARBA" id="ARBA00022723"/>
    </source>
</evidence>
<dbReference type="InterPro" id="IPR002509">
    <property type="entry name" value="NODB_dom"/>
</dbReference>
<dbReference type="CDD" id="cd10967">
    <property type="entry name" value="CE4_GLA_like_6s"/>
    <property type="match status" value="1"/>
</dbReference>
<dbReference type="SUPFAM" id="SSF88713">
    <property type="entry name" value="Glycoside hydrolase/deacetylase"/>
    <property type="match status" value="1"/>
</dbReference>
<comment type="caution">
    <text evidence="5">The sequence shown here is derived from an EMBL/GenBank/DDBJ whole genome shotgun (WGS) entry which is preliminary data.</text>
</comment>
<feature type="signal peptide" evidence="3">
    <location>
        <begin position="1"/>
        <end position="23"/>
    </location>
</feature>
<evidence type="ECO:0000256" key="2">
    <source>
        <dbReference type="ARBA" id="ARBA00022801"/>
    </source>
</evidence>
<evidence type="ECO:0000313" key="5">
    <source>
        <dbReference type="EMBL" id="MCG2590904.1"/>
    </source>
</evidence>
<keyword evidence="2" id="KW-0378">Hydrolase</keyword>
<feature type="domain" description="NodB homology" evidence="4">
    <location>
        <begin position="38"/>
        <end position="255"/>
    </location>
</feature>
<gene>
    <name evidence="5" type="ORF">L6773_20205</name>
</gene>
<evidence type="ECO:0000256" key="3">
    <source>
        <dbReference type="SAM" id="SignalP"/>
    </source>
</evidence>
<dbReference type="PANTHER" id="PTHR10587:SF133">
    <property type="entry name" value="CHITIN DEACETYLASE 1-RELATED"/>
    <property type="match status" value="1"/>
</dbReference>
<reference evidence="5" key="1">
    <citation type="submission" date="2022-01" db="EMBL/GenBank/DDBJ databases">
        <authorList>
            <person name="Wang Y."/>
        </authorList>
    </citation>
    <scope>NUCLEOTIDE SEQUENCE</scope>
    <source>
        <strain evidence="5">WB101</strain>
    </source>
</reference>
<sequence length="268" mass="30258">MKSLLRTLLLILLWGGLQNSSYSQVSDHLFHWPDGNQIALSLTFDDARPSQVLGGTKLLNRYDAKATFYVNPGSVRQHLEEWKKAVASGHEIGNHSLNHPCTGNFEWSRNHALEEYTLNKMESELIEANQQINTLLGVTPVSFAYPCGETYVGRGKQTKSYIPVVAELFSSGRTWLDETGNDPEFCDLAHLRALEMDGKDFDDILPILRNAKENGQWIILAGHEISNEGEQTTRLSMLEELINYAQNPDNGIWLAPVKDVQRYLSNNR</sequence>
<protein>
    <submittedName>
        <fullName evidence="5">Polysaccharide deacetylase family protein</fullName>
    </submittedName>
</protein>
<keyword evidence="1" id="KW-0479">Metal-binding</keyword>
<keyword evidence="3" id="KW-0732">Signal</keyword>
<dbReference type="RefSeq" id="WP_237856418.1">
    <property type="nucleotide sequence ID" value="NZ_JAKLWS010000049.1"/>
</dbReference>
<dbReference type="Gene3D" id="3.20.20.370">
    <property type="entry name" value="Glycoside hydrolase/deacetylase"/>
    <property type="match status" value="1"/>
</dbReference>
<dbReference type="Proteomes" id="UP001165366">
    <property type="component" value="Unassembled WGS sequence"/>
</dbReference>
<dbReference type="InterPro" id="IPR011330">
    <property type="entry name" value="Glyco_hydro/deAcase_b/a-brl"/>
</dbReference>